<sequence>MGQFSAAYLRRHPLSRSYGAILPSSLTMLLPSALGFSPHPPVSVYGTGTMYTIAAFPDSQLTGFATLISLRVTSLD</sequence>
<evidence type="ECO:0000313" key="2">
    <source>
        <dbReference type="Proteomes" id="UP000006000"/>
    </source>
</evidence>
<dbReference type="eggNOG" id="ENOG503373A">
    <property type="taxonomic scope" value="Bacteria"/>
</dbReference>
<dbReference type="HOGENOM" id="CLU_173882_0_0_9"/>
<protein>
    <submittedName>
        <fullName evidence="1">Uncharacterized protein</fullName>
    </submittedName>
</protein>
<dbReference type="EMBL" id="AAVL02000012">
    <property type="protein sequence ID" value="EDM52657.1"/>
    <property type="molecule type" value="Genomic_DNA"/>
</dbReference>
<reference evidence="1 2" key="2">
    <citation type="submission" date="2007-04" db="EMBL/GenBank/DDBJ databases">
        <title>Draft genome sequence of Eubacterium ventriosum (ATCC 27560).</title>
        <authorList>
            <person name="Sudarsanam P."/>
            <person name="Ley R."/>
            <person name="Guruge J."/>
            <person name="Turnbaugh P.J."/>
            <person name="Mahowald M."/>
            <person name="Liep D."/>
            <person name="Gordon J."/>
        </authorList>
    </citation>
    <scope>NUCLEOTIDE SEQUENCE [LARGE SCALE GENOMIC DNA]</scope>
    <source>
        <strain evidence="1 2">ATCC 27560</strain>
    </source>
</reference>
<accession>A5Z304</accession>
<dbReference type="Proteomes" id="UP000006000">
    <property type="component" value="Unassembled WGS sequence"/>
</dbReference>
<dbReference type="AlphaFoldDB" id="A5Z304"/>
<proteinExistence type="predicted"/>
<evidence type="ECO:0000313" key="1">
    <source>
        <dbReference type="EMBL" id="EDM52657.1"/>
    </source>
</evidence>
<name>A5Z304_9FIRM</name>
<gene>
    <name evidence="1" type="ORF">EUBVEN_00035</name>
</gene>
<organism evidence="1 2">
    <name type="scientific">Eubacterium ventriosum ATCC 27560</name>
    <dbReference type="NCBI Taxonomy" id="411463"/>
    <lineage>
        <taxon>Bacteria</taxon>
        <taxon>Bacillati</taxon>
        <taxon>Bacillota</taxon>
        <taxon>Clostridia</taxon>
        <taxon>Eubacteriales</taxon>
        <taxon>Eubacteriaceae</taxon>
        <taxon>Eubacterium</taxon>
    </lineage>
</organism>
<reference evidence="1 2" key="1">
    <citation type="submission" date="2007-03" db="EMBL/GenBank/DDBJ databases">
        <authorList>
            <person name="Fulton L."/>
            <person name="Clifton S."/>
            <person name="Fulton B."/>
            <person name="Xu J."/>
            <person name="Minx P."/>
            <person name="Pepin K.H."/>
            <person name="Johnson M."/>
            <person name="Thiruvilangam P."/>
            <person name="Bhonagiri V."/>
            <person name="Nash W.E."/>
            <person name="Mardis E.R."/>
            <person name="Wilson R.K."/>
        </authorList>
    </citation>
    <scope>NUCLEOTIDE SEQUENCE [LARGE SCALE GENOMIC DNA]</scope>
    <source>
        <strain evidence="1 2">ATCC 27560</strain>
    </source>
</reference>
<comment type="caution">
    <text evidence="1">The sequence shown here is derived from an EMBL/GenBank/DDBJ whole genome shotgun (WGS) entry which is preliminary data.</text>
</comment>